<reference evidence="2" key="1">
    <citation type="submission" date="2024-07" db="EMBL/GenBank/DDBJ databases">
        <title>Halotolerant mesophilic bacterium Ornithinibacillus sp. 4-3, sp. nov., isolated from soil.</title>
        <authorList>
            <person name="Sidarenka A.V."/>
            <person name="Guliayeva D.E."/>
            <person name="Leanovich S.I."/>
            <person name="Hileuskaya K.S."/>
            <person name="Akhremchuk A.E."/>
            <person name="Sikolenko M.A."/>
            <person name="Valentovich L.N."/>
        </authorList>
    </citation>
    <scope>NUCLEOTIDE SEQUENCE</scope>
    <source>
        <strain evidence="2">4-3</strain>
    </source>
</reference>
<gene>
    <name evidence="2" type="ORF">AB4Y30_05225</name>
</gene>
<dbReference type="AlphaFoldDB" id="A0AB39HTM7"/>
<dbReference type="PANTHER" id="PTHR37309:SF1">
    <property type="entry name" value="SLR0284 PROTEIN"/>
    <property type="match status" value="1"/>
</dbReference>
<accession>A0AB39HTM7</accession>
<organism evidence="2">
    <name type="scientific">Ornithinibacillus sp. 4-3</name>
    <dbReference type="NCBI Taxonomy" id="3231488"/>
    <lineage>
        <taxon>Bacteria</taxon>
        <taxon>Bacillati</taxon>
        <taxon>Bacillota</taxon>
        <taxon>Bacilli</taxon>
        <taxon>Bacillales</taxon>
        <taxon>Bacillaceae</taxon>
        <taxon>Ornithinibacillus</taxon>
    </lineage>
</organism>
<feature type="transmembrane region" description="Helical" evidence="1">
    <location>
        <begin position="5"/>
        <end position="24"/>
    </location>
</feature>
<feature type="transmembrane region" description="Helical" evidence="1">
    <location>
        <begin position="55"/>
        <end position="79"/>
    </location>
</feature>
<keyword evidence="1" id="KW-1133">Transmembrane helix</keyword>
<proteinExistence type="predicted"/>
<evidence type="ECO:0000256" key="1">
    <source>
        <dbReference type="SAM" id="Phobius"/>
    </source>
</evidence>
<keyword evidence="1" id="KW-0812">Transmembrane</keyword>
<dbReference type="Pfam" id="PF04020">
    <property type="entry name" value="Phage_holin_4_2"/>
    <property type="match status" value="1"/>
</dbReference>
<feature type="transmembrane region" description="Helical" evidence="1">
    <location>
        <begin position="30"/>
        <end position="48"/>
    </location>
</feature>
<evidence type="ECO:0000313" key="2">
    <source>
        <dbReference type="EMBL" id="XDK34503.1"/>
    </source>
</evidence>
<dbReference type="RefSeq" id="WP_368655174.1">
    <property type="nucleotide sequence ID" value="NZ_CP162599.1"/>
</dbReference>
<dbReference type="InterPro" id="IPR007165">
    <property type="entry name" value="Phage_holin_4_2"/>
</dbReference>
<keyword evidence="1" id="KW-0472">Membrane</keyword>
<name>A0AB39HTM7_9BACI</name>
<sequence>MFIRWLVSIVINAVALIIVDQLFTGFHIDGFGMAILASFVLSILNILVKPFLIILTLPITVFTLGLFLFVVNAITLMLTQALFGSAFEIDGFGLAIVAAIIISILNLILNRLIKDSVR</sequence>
<protein>
    <submittedName>
        <fullName evidence="2">Phage holin family protein</fullName>
    </submittedName>
</protein>
<dbReference type="EMBL" id="CP162599">
    <property type="protein sequence ID" value="XDK34503.1"/>
    <property type="molecule type" value="Genomic_DNA"/>
</dbReference>
<feature type="transmembrane region" description="Helical" evidence="1">
    <location>
        <begin position="91"/>
        <end position="109"/>
    </location>
</feature>
<dbReference type="PANTHER" id="PTHR37309">
    <property type="entry name" value="SLR0284 PROTEIN"/>
    <property type="match status" value="1"/>
</dbReference>